<dbReference type="Proteomes" id="UP001477672">
    <property type="component" value="Unassembled WGS sequence"/>
</dbReference>
<comment type="caution">
    <text evidence="3">The sequence shown here is derived from an EMBL/GenBank/DDBJ whole genome shotgun (WGS) entry which is preliminary data.</text>
</comment>
<gene>
    <name evidence="3" type="ORF">WMO24_00875</name>
</gene>
<dbReference type="PANTHER" id="PTHR37477">
    <property type="entry name" value="COBALT-PRECORRIN-5A HYDROLASE"/>
    <property type="match status" value="1"/>
</dbReference>
<dbReference type="Pfam" id="PF11760">
    <property type="entry name" value="CbiG_N"/>
    <property type="match status" value="1"/>
</dbReference>
<evidence type="ECO:0000259" key="2">
    <source>
        <dbReference type="Pfam" id="PF11760"/>
    </source>
</evidence>
<protein>
    <submittedName>
        <fullName evidence="3">Cobalamin biosynthesis protein</fullName>
    </submittedName>
</protein>
<name>A0ABV1GBU9_9FIRM</name>
<keyword evidence="4" id="KW-1185">Reference proteome</keyword>
<dbReference type="InterPro" id="IPR002750">
    <property type="entry name" value="CobE/GbiG_C"/>
</dbReference>
<accession>A0ABV1GBU9</accession>
<organism evidence="3 4">
    <name type="scientific">Ruthenibacterium intestinale</name>
    <dbReference type="NCBI Taxonomy" id="3133163"/>
    <lineage>
        <taxon>Bacteria</taxon>
        <taxon>Bacillati</taxon>
        <taxon>Bacillota</taxon>
        <taxon>Clostridia</taxon>
        <taxon>Eubacteriales</taxon>
        <taxon>Oscillospiraceae</taxon>
        <taxon>Ruthenibacterium</taxon>
    </lineage>
</organism>
<evidence type="ECO:0000313" key="3">
    <source>
        <dbReference type="EMBL" id="MEQ2518998.1"/>
    </source>
</evidence>
<dbReference type="InterPro" id="IPR036518">
    <property type="entry name" value="CobE/GbiG_C_sf"/>
</dbReference>
<dbReference type="Gene3D" id="3.40.50.11220">
    <property type="match status" value="1"/>
</dbReference>
<dbReference type="InterPro" id="IPR052553">
    <property type="entry name" value="CbiG_hydrolase"/>
</dbReference>
<sequence>MKLRLIAFTDRGMVLAQRLAAALDGQAARCGAPLSLSQWTGEAFAKADGLVFVGAAGIAVRAVAPHLKSKATDPAVVVVDECARFAVPLLSGHLGGANDLAKRIAAVCGAQPVLTTATDVNGLFAVDEWAKRQNCAVLDVPRIKSVSAKLLAGVPVTLCSPWPVAGTPPKGVRMGTDGDFELTLHASDHGALRLVPRIAVLGVGCRKGTSAQALEEAFDRLLHSSGLCAQAFGKVCTIDLKKNEPGLVSFCRDRGLPLESFSAAQLREVPGDFSASDFVESVTGVDNVCERSAVRGSGGTLCWRKQAGGGVTMAAAVAPFAPDWRWNDE</sequence>
<feature type="domain" description="CobE/GbiG C-terminal" evidence="1">
    <location>
        <begin position="200"/>
        <end position="316"/>
    </location>
</feature>
<dbReference type="Gene3D" id="3.30.420.180">
    <property type="entry name" value="CobE/GbiG C-terminal domain"/>
    <property type="match status" value="1"/>
</dbReference>
<dbReference type="SUPFAM" id="SSF159672">
    <property type="entry name" value="CbiG N-terminal domain-like"/>
    <property type="match status" value="1"/>
</dbReference>
<dbReference type="Pfam" id="PF01890">
    <property type="entry name" value="CbiG_C"/>
    <property type="match status" value="1"/>
</dbReference>
<dbReference type="InterPro" id="IPR021744">
    <property type="entry name" value="CbiG_N"/>
</dbReference>
<dbReference type="SUPFAM" id="SSF159664">
    <property type="entry name" value="CobE/GbiG C-terminal domain-like"/>
    <property type="match status" value="1"/>
</dbReference>
<dbReference type="RefSeq" id="WP_349214196.1">
    <property type="nucleotide sequence ID" value="NZ_JBBMFA010000031.1"/>
</dbReference>
<proteinExistence type="predicted"/>
<evidence type="ECO:0000313" key="4">
    <source>
        <dbReference type="Proteomes" id="UP001477672"/>
    </source>
</evidence>
<evidence type="ECO:0000259" key="1">
    <source>
        <dbReference type="Pfam" id="PF01890"/>
    </source>
</evidence>
<dbReference type="PANTHER" id="PTHR37477:SF1">
    <property type="entry name" value="COBALT-PRECORRIN-5A HYDROLASE"/>
    <property type="match status" value="1"/>
</dbReference>
<dbReference type="InterPro" id="IPR038029">
    <property type="entry name" value="GbiG_N_sf"/>
</dbReference>
<feature type="domain" description="Cobalamin synthesis G N-terminal" evidence="2">
    <location>
        <begin position="39"/>
        <end position="119"/>
    </location>
</feature>
<dbReference type="EMBL" id="JBBMFA010000031">
    <property type="protein sequence ID" value="MEQ2518998.1"/>
    <property type="molecule type" value="Genomic_DNA"/>
</dbReference>
<reference evidence="3 4" key="1">
    <citation type="submission" date="2024-03" db="EMBL/GenBank/DDBJ databases">
        <title>Human intestinal bacterial collection.</title>
        <authorList>
            <person name="Pauvert C."/>
            <person name="Hitch T.C.A."/>
            <person name="Clavel T."/>
        </authorList>
    </citation>
    <scope>NUCLEOTIDE SEQUENCE [LARGE SCALE GENOMIC DNA]</scope>
    <source>
        <strain evidence="3 4">CLA-JM-H11</strain>
    </source>
</reference>